<reference evidence="1 2" key="1">
    <citation type="journal article" date="2010" name="Cell">
        <title>The genome of Naegleria gruberi illuminates early eukaryotic versatility.</title>
        <authorList>
            <person name="Fritz-Laylin L.K."/>
            <person name="Prochnik S.E."/>
            <person name="Ginger M.L."/>
            <person name="Dacks J.B."/>
            <person name="Carpenter M.L."/>
            <person name="Field M.C."/>
            <person name="Kuo A."/>
            <person name="Paredez A."/>
            <person name="Chapman J."/>
            <person name="Pham J."/>
            <person name="Shu S."/>
            <person name="Neupane R."/>
            <person name="Cipriano M."/>
            <person name="Mancuso J."/>
            <person name="Tu H."/>
            <person name="Salamov A."/>
            <person name="Lindquist E."/>
            <person name="Shapiro H."/>
            <person name="Lucas S."/>
            <person name="Grigoriev I.V."/>
            <person name="Cande W.Z."/>
            <person name="Fulton C."/>
            <person name="Rokhsar D.S."/>
            <person name="Dawson S.C."/>
        </authorList>
    </citation>
    <scope>NUCLEOTIDE SEQUENCE [LARGE SCALE GENOMIC DNA]</scope>
    <source>
        <strain evidence="1 2">NEG-M</strain>
    </source>
</reference>
<dbReference type="KEGG" id="ngr:NAEGRDRAFT_72322"/>
<dbReference type="GeneID" id="8850937"/>
<accession>D2VTJ3</accession>
<proteinExistence type="predicted"/>
<dbReference type="InParanoid" id="D2VTJ3"/>
<gene>
    <name evidence="1" type="ORF">NAEGRDRAFT_72322</name>
</gene>
<dbReference type="AlphaFoldDB" id="D2VTJ3"/>
<evidence type="ECO:0000313" key="2">
    <source>
        <dbReference type="Proteomes" id="UP000006671"/>
    </source>
</evidence>
<dbReference type="RefSeq" id="XP_002672614.1">
    <property type="nucleotide sequence ID" value="XM_002672568.1"/>
</dbReference>
<dbReference type="Gene3D" id="3.40.190.10">
    <property type="entry name" value="Periplasmic binding protein-like II"/>
    <property type="match status" value="2"/>
</dbReference>
<sequence length="308" mass="33741">MNYPKALVVFLISFAILNVGIFAITVSQDFTNAFDAAVQAMITDSEWNKFYSDTMYFTVPTCTSATVKWPTKNPFIGRSGLNMCFETGTLSPWLETKTKIAQMVVQKINSHYGTSYNANILRFNTSALGFFDTMKNAVNNGDCDMITANILVTAERSSSIHYQCPFGSGSNGWIRTKRDPQLSITDISQLNKTGIMVGAYEGTAFATYVKTNLPAATFVPYSGINLQYDAVLDGSVHAIIGDAIQYYNWANVQMSGKCNCTVKTYGNTFGMATFTNVNITTSGVDQIGGGNVWTSFLVLIIVSILVMF</sequence>
<dbReference type="SUPFAM" id="SSF53850">
    <property type="entry name" value="Periplasmic binding protein-like II"/>
    <property type="match status" value="1"/>
</dbReference>
<dbReference type="Proteomes" id="UP000006671">
    <property type="component" value="Unassembled WGS sequence"/>
</dbReference>
<organism evidence="2">
    <name type="scientific">Naegleria gruberi</name>
    <name type="common">Amoeba</name>
    <dbReference type="NCBI Taxonomy" id="5762"/>
    <lineage>
        <taxon>Eukaryota</taxon>
        <taxon>Discoba</taxon>
        <taxon>Heterolobosea</taxon>
        <taxon>Tetramitia</taxon>
        <taxon>Eutetramitia</taxon>
        <taxon>Vahlkampfiidae</taxon>
        <taxon>Naegleria</taxon>
    </lineage>
</organism>
<dbReference type="OMA" id="QAMITDS"/>
<protein>
    <submittedName>
        <fullName evidence="1">Predicted protein</fullName>
    </submittedName>
</protein>
<dbReference type="VEuPathDB" id="AmoebaDB:NAEGRDRAFT_72322"/>
<dbReference type="OrthoDB" id="10255384at2759"/>
<dbReference type="EMBL" id="GG738896">
    <property type="protein sequence ID" value="EFC39870.1"/>
    <property type="molecule type" value="Genomic_DNA"/>
</dbReference>
<name>D2VTJ3_NAEGR</name>
<keyword evidence="2" id="KW-1185">Reference proteome</keyword>
<evidence type="ECO:0000313" key="1">
    <source>
        <dbReference type="EMBL" id="EFC39870.1"/>
    </source>
</evidence>